<feature type="transmembrane region" description="Helical" evidence="9">
    <location>
        <begin position="97"/>
        <end position="116"/>
    </location>
</feature>
<protein>
    <submittedName>
        <fullName evidence="12">Rhomboid family intramembrane serine protease GlpG</fullName>
    </submittedName>
</protein>
<sequence>MILLGTHNNPRAVQGAVDYFKTQGISVSLRSSDGVNVEVWVPEAYQEKAETLWQDFVTNPHDRKYADASWQSGQTNSALIYSGSELNIWQRFSALHWFLKLIFVLCLIVFSSFYLFDANAIFANLQFKPDAPLSWITPALLHFGALHLVFNLSWWLHLGHQIVQRTGARYLFVLFIVSSLVSNWAQFLMVDSRFGGLSGVVYALLGFAWIYSVKHPTQEPIVGKPIVGFMLLWMIFGFTELFFISMANWAHLFGLLSGMLIAFIQPRRKTA</sequence>
<dbReference type="Pfam" id="PF01694">
    <property type="entry name" value="Rhomboid"/>
    <property type="match status" value="1"/>
</dbReference>
<dbReference type="GO" id="GO:0004252">
    <property type="term" value="F:serine-type endopeptidase activity"/>
    <property type="evidence" value="ECO:0007669"/>
    <property type="project" value="InterPro"/>
</dbReference>
<dbReference type="RefSeq" id="WP_070983952.1">
    <property type="nucleotide sequence ID" value="NZ_MKJU01000022.1"/>
</dbReference>
<evidence type="ECO:0000256" key="6">
    <source>
        <dbReference type="ARBA" id="ARBA00022801"/>
    </source>
</evidence>
<gene>
    <name evidence="12" type="ORF">BET10_07430</name>
</gene>
<dbReference type="InterPro" id="IPR023662">
    <property type="entry name" value="Rhomboid_protease_GlpG"/>
</dbReference>
<dbReference type="GO" id="GO:0006508">
    <property type="term" value="P:proteolysis"/>
    <property type="evidence" value="ECO:0007669"/>
    <property type="project" value="UniProtKB-KW"/>
</dbReference>
<dbReference type="Proteomes" id="UP000179786">
    <property type="component" value="Unassembled WGS sequence"/>
</dbReference>
<keyword evidence="5 9" id="KW-0812">Transmembrane</keyword>
<evidence type="ECO:0000313" key="12">
    <source>
        <dbReference type="EMBL" id="OHU92150.1"/>
    </source>
</evidence>
<dbReference type="Gene3D" id="3.30.70.2350">
    <property type="match status" value="1"/>
</dbReference>
<dbReference type="Gene3D" id="1.20.1540.10">
    <property type="entry name" value="Rhomboid-like"/>
    <property type="match status" value="1"/>
</dbReference>
<dbReference type="Pfam" id="PF12122">
    <property type="entry name" value="Rhomboid_N"/>
    <property type="match status" value="1"/>
</dbReference>
<evidence type="ECO:0000256" key="9">
    <source>
        <dbReference type="SAM" id="Phobius"/>
    </source>
</evidence>
<comment type="subcellular location">
    <subcellularLocation>
        <location evidence="1">Membrane</location>
        <topology evidence="1">Multi-pass membrane protein</topology>
    </subcellularLocation>
</comment>
<accession>A0A1S1MXR1</accession>
<evidence type="ECO:0000256" key="5">
    <source>
        <dbReference type="ARBA" id="ARBA00022692"/>
    </source>
</evidence>
<dbReference type="InterPro" id="IPR035952">
    <property type="entry name" value="Rhomboid-like_sf"/>
</dbReference>
<dbReference type="EMBL" id="MKJU01000022">
    <property type="protein sequence ID" value="OHU92150.1"/>
    <property type="molecule type" value="Genomic_DNA"/>
</dbReference>
<organism evidence="12 13">
    <name type="scientific">Pseudoalteromonas amylolytica</name>
    <dbReference type="NCBI Taxonomy" id="1859457"/>
    <lineage>
        <taxon>Bacteria</taxon>
        <taxon>Pseudomonadati</taxon>
        <taxon>Pseudomonadota</taxon>
        <taxon>Gammaproteobacteria</taxon>
        <taxon>Alteromonadales</taxon>
        <taxon>Pseudoalteromonadaceae</taxon>
        <taxon>Pseudoalteromonas</taxon>
    </lineage>
</organism>
<keyword evidence="13" id="KW-1185">Reference proteome</keyword>
<feature type="transmembrane region" description="Helical" evidence="9">
    <location>
        <begin position="225"/>
        <end position="243"/>
    </location>
</feature>
<evidence type="ECO:0000256" key="4">
    <source>
        <dbReference type="ARBA" id="ARBA00022519"/>
    </source>
</evidence>
<feature type="domain" description="Peptidase S54 GlpG peptidase N-terminal" evidence="11">
    <location>
        <begin position="1"/>
        <end position="83"/>
    </location>
</feature>
<dbReference type="InterPro" id="IPR038236">
    <property type="entry name" value="GlpG_N_sf"/>
</dbReference>
<dbReference type="STRING" id="1859457.BET10_07430"/>
<name>A0A1S1MXR1_9GAMM</name>
<keyword evidence="12" id="KW-0645">Protease</keyword>
<feature type="transmembrane region" description="Helical" evidence="9">
    <location>
        <begin position="249"/>
        <end position="266"/>
    </location>
</feature>
<evidence type="ECO:0000256" key="3">
    <source>
        <dbReference type="ARBA" id="ARBA00022475"/>
    </source>
</evidence>
<dbReference type="InterPro" id="IPR022732">
    <property type="entry name" value="Peptidase_S54_GlpG_N"/>
</dbReference>
<dbReference type="PANTHER" id="PTHR43731">
    <property type="entry name" value="RHOMBOID PROTEASE"/>
    <property type="match status" value="1"/>
</dbReference>
<comment type="similarity">
    <text evidence="2">Belongs to the peptidase S54 family.</text>
</comment>
<dbReference type="GO" id="GO:0016020">
    <property type="term" value="C:membrane"/>
    <property type="evidence" value="ECO:0007669"/>
    <property type="project" value="UniProtKB-SubCell"/>
</dbReference>
<feature type="transmembrane region" description="Helical" evidence="9">
    <location>
        <begin position="168"/>
        <end position="188"/>
    </location>
</feature>
<proteinExistence type="inferred from homology"/>
<feature type="transmembrane region" description="Helical" evidence="9">
    <location>
        <begin position="136"/>
        <end position="156"/>
    </location>
</feature>
<evidence type="ECO:0000256" key="7">
    <source>
        <dbReference type="ARBA" id="ARBA00022989"/>
    </source>
</evidence>
<comment type="caution">
    <text evidence="12">The sequence shown here is derived from an EMBL/GenBank/DDBJ whole genome shotgun (WGS) entry which is preliminary data.</text>
</comment>
<keyword evidence="4" id="KW-0997">Cell inner membrane</keyword>
<evidence type="ECO:0000256" key="2">
    <source>
        <dbReference type="ARBA" id="ARBA00009045"/>
    </source>
</evidence>
<evidence type="ECO:0000256" key="1">
    <source>
        <dbReference type="ARBA" id="ARBA00004141"/>
    </source>
</evidence>
<feature type="domain" description="Peptidase S54 rhomboid" evidence="10">
    <location>
        <begin position="134"/>
        <end position="265"/>
    </location>
</feature>
<keyword evidence="6" id="KW-0378">Hydrolase</keyword>
<dbReference type="InterPro" id="IPR022764">
    <property type="entry name" value="Peptidase_S54_rhomboid_dom"/>
</dbReference>
<evidence type="ECO:0000313" key="13">
    <source>
        <dbReference type="Proteomes" id="UP000179786"/>
    </source>
</evidence>
<dbReference type="SUPFAM" id="SSF144091">
    <property type="entry name" value="Rhomboid-like"/>
    <property type="match status" value="1"/>
</dbReference>
<dbReference type="InterPro" id="IPR050925">
    <property type="entry name" value="Rhomboid_protease_S54"/>
</dbReference>
<evidence type="ECO:0000259" key="10">
    <source>
        <dbReference type="Pfam" id="PF01694"/>
    </source>
</evidence>
<dbReference type="OrthoDB" id="9778341at2"/>
<dbReference type="NCBIfam" id="TIGR04239">
    <property type="entry name" value="rhombo_GlpG"/>
    <property type="match status" value="1"/>
</dbReference>
<evidence type="ECO:0000256" key="8">
    <source>
        <dbReference type="ARBA" id="ARBA00023136"/>
    </source>
</evidence>
<dbReference type="AlphaFoldDB" id="A0A1S1MXR1"/>
<keyword evidence="8 9" id="KW-0472">Membrane</keyword>
<evidence type="ECO:0000259" key="11">
    <source>
        <dbReference type="Pfam" id="PF12122"/>
    </source>
</evidence>
<keyword evidence="7 9" id="KW-1133">Transmembrane helix</keyword>
<dbReference type="PANTHER" id="PTHR43731:SF14">
    <property type="entry name" value="PRESENILIN-ASSOCIATED RHOMBOID-LIKE PROTEIN, MITOCHONDRIAL"/>
    <property type="match status" value="1"/>
</dbReference>
<feature type="transmembrane region" description="Helical" evidence="9">
    <location>
        <begin position="194"/>
        <end position="213"/>
    </location>
</feature>
<reference evidence="12 13" key="1">
    <citation type="submission" date="2016-09" db="EMBL/GenBank/DDBJ databases">
        <title>Pseudoalteromonas amylolytica sp. nov., isolated from the surface seawater.</title>
        <authorList>
            <person name="Wu Y.-H."/>
            <person name="Cheng H."/>
            <person name="Jin X.-B."/>
            <person name="Wang C.-S."/>
            <person name="Xu X.-W."/>
        </authorList>
    </citation>
    <scope>NUCLEOTIDE SEQUENCE [LARGE SCALE GENOMIC DNA]</scope>
    <source>
        <strain evidence="12 13">JW1</strain>
    </source>
</reference>
<keyword evidence="3" id="KW-1003">Cell membrane</keyword>